<keyword evidence="3" id="KW-0677">Repeat</keyword>
<reference evidence="14 15" key="1">
    <citation type="journal article" date="2023" name="bioRxiv">
        <title>Conserved and derived expression patterns and positive selection on dental genes reveal complex evolutionary context of ever-growing rodent molars.</title>
        <authorList>
            <person name="Calamari Z.T."/>
            <person name="Song A."/>
            <person name="Cohen E."/>
            <person name="Akter M."/>
            <person name="Roy R.D."/>
            <person name="Hallikas O."/>
            <person name="Christensen M.M."/>
            <person name="Li P."/>
            <person name="Marangoni P."/>
            <person name="Jernvall J."/>
            <person name="Klein O.D."/>
        </authorList>
    </citation>
    <scope>NUCLEOTIDE SEQUENCE [LARGE SCALE GENOMIC DNA]</scope>
    <source>
        <strain evidence="14">V071</strain>
    </source>
</reference>
<dbReference type="PANTHER" id="PTHR16515:SF2">
    <property type="entry name" value="PR DOMAIN ZINC FINGER PROTEIN 4"/>
    <property type="match status" value="1"/>
</dbReference>
<feature type="domain" description="SET" evidence="13">
    <location>
        <begin position="443"/>
        <end position="546"/>
    </location>
</feature>
<dbReference type="EMBL" id="JBBHLL010000553">
    <property type="protein sequence ID" value="KAK7800381.1"/>
    <property type="molecule type" value="Genomic_DNA"/>
</dbReference>
<keyword evidence="2" id="KW-0479">Metal-binding</keyword>
<dbReference type="FunFam" id="3.30.160.60:FF:000723">
    <property type="entry name" value="PR domain zinc finger protein 4"/>
    <property type="match status" value="1"/>
</dbReference>
<feature type="region of interest" description="Disordered" evidence="11">
    <location>
        <begin position="769"/>
        <end position="817"/>
    </location>
</feature>
<comment type="caution">
    <text evidence="14">The sequence shown here is derived from an EMBL/GenBank/DDBJ whole genome shotgun (WGS) entry which is preliminary data.</text>
</comment>
<dbReference type="InterPro" id="IPR036236">
    <property type="entry name" value="Znf_C2H2_sf"/>
</dbReference>
<name>A0AAW0HDD7_MYOGA</name>
<feature type="compositionally biased region" description="Acidic residues" evidence="11">
    <location>
        <begin position="779"/>
        <end position="792"/>
    </location>
</feature>
<evidence type="ECO:0000259" key="12">
    <source>
        <dbReference type="PROSITE" id="PS50157"/>
    </source>
</evidence>
<dbReference type="Gene3D" id="3.30.160.60">
    <property type="entry name" value="Classic Zinc Finger"/>
    <property type="match status" value="6"/>
</dbReference>
<evidence type="ECO:0000256" key="2">
    <source>
        <dbReference type="ARBA" id="ARBA00022723"/>
    </source>
</evidence>
<evidence type="ECO:0000256" key="5">
    <source>
        <dbReference type="ARBA" id="ARBA00022833"/>
    </source>
</evidence>
<dbReference type="FunFam" id="3.30.160.60:FF:000922">
    <property type="entry name" value="PR domain zinc finger protein 4"/>
    <property type="match status" value="1"/>
</dbReference>
<keyword evidence="15" id="KW-1185">Reference proteome</keyword>
<dbReference type="FunFam" id="3.30.160.60:FF:000804">
    <property type="entry name" value="PR domain zinc finger protein 4"/>
    <property type="match status" value="1"/>
</dbReference>
<dbReference type="FunFam" id="3.30.160.60:FF:000436">
    <property type="entry name" value="PR domain zinc finger protein 4"/>
    <property type="match status" value="1"/>
</dbReference>
<dbReference type="Gene3D" id="2.170.270.10">
    <property type="entry name" value="SET domain"/>
    <property type="match status" value="1"/>
</dbReference>
<dbReference type="PANTHER" id="PTHR16515">
    <property type="entry name" value="PR DOMAIN ZINC FINGER PROTEIN"/>
    <property type="match status" value="1"/>
</dbReference>
<dbReference type="Pfam" id="PF18445">
    <property type="entry name" value="Zn_ribbon_PRDM4"/>
    <property type="match status" value="1"/>
</dbReference>
<feature type="domain" description="C2H2-type" evidence="12">
    <location>
        <begin position="691"/>
        <end position="718"/>
    </location>
</feature>
<dbReference type="PROSITE" id="PS50157">
    <property type="entry name" value="ZINC_FINGER_C2H2_2"/>
    <property type="match status" value="6"/>
</dbReference>
<dbReference type="SUPFAM" id="SSF57667">
    <property type="entry name" value="beta-beta-alpha zinc fingers"/>
    <property type="match status" value="3"/>
</dbReference>
<keyword evidence="5" id="KW-0862">Zinc</keyword>
<evidence type="ECO:0000313" key="15">
    <source>
        <dbReference type="Proteomes" id="UP001488838"/>
    </source>
</evidence>
<dbReference type="AlphaFoldDB" id="A0AAW0HDD7"/>
<gene>
    <name evidence="14" type="ORF">U0070_027644</name>
</gene>
<dbReference type="Proteomes" id="UP001488838">
    <property type="component" value="Unassembled WGS sequence"/>
</dbReference>
<dbReference type="FunFam" id="3.30.160.60:FF:000840">
    <property type="entry name" value="PR domain zinc finger protein 4"/>
    <property type="match status" value="1"/>
</dbReference>
<dbReference type="GO" id="GO:0005634">
    <property type="term" value="C:nucleus"/>
    <property type="evidence" value="ECO:0007669"/>
    <property type="project" value="UniProtKB-SubCell"/>
</dbReference>
<feature type="region of interest" description="Disordered" evidence="11">
    <location>
        <begin position="22"/>
        <end position="55"/>
    </location>
</feature>
<keyword evidence="8" id="KW-0804">Transcription</keyword>
<dbReference type="InterPro" id="IPR050331">
    <property type="entry name" value="Zinc_finger"/>
</dbReference>
<evidence type="ECO:0000256" key="9">
    <source>
        <dbReference type="ARBA" id="ARBA00023242"/>
    </source>
</evidence>
<keyword evidence="7" id="KW-0238">DNA-binding</keyword>
<dbReference type="Pfam" id="PF21549">
    <property type="entry name" value="PRDM2_PR"/>
    <property type="match status" value="1"/>
</dbReference>
<keyword evidence="6" id="KW-0805">Transcription regulation</keyword>
<feature type="domain" description="C2H2-type" evidence="12">
    <location>
        <begin position="635"/>
        <end position="662"/>
    </location>
</feature>
<dbReference type="SMART" id="SM00355">
    <property type="entry name" value="ZnF_C2H2"/>
    <property type="match status" value="7"/>
</dbReference>
<dbReference type="InterPro" id="IPR044404">
    <property type="entry name" value="PRDM4_PR/SET"/>
</dbReference>
<proteinExistence type="predicted"/>
<dbReference type="GO" id="GO:0008270">
    <property type="term" value="F:zinc ion binding"/>
    <property type="evidence" value="ECO:0007669"/>
    <property type="project" value="UniProtKB-KW"/>
</dbReference>
<comment type="subcellular location">
    <subcellularLocation>
        <location evidence="1">Nucleus</location>
    </subcellularLocation>
</comment>
<dbReference type="InterPro" id="IPR046341">
    <property type="entry name" value="SET_dom_sf"/>
</dbReference>
<evidence type="ECO:0008006" key="16">
    <source>
        <dbReference type="Google" id="ProtNLM"/>
    </source>
</evidence>
<evidence type="ECO:0000313" key="14">
    <source>
        <dbReference type="EMBL" id="KAK7800381.1"/>
    </source>
</evidence>
<sequence>MKSLACTPVLASAGLRSASRAAASASGKTAPGAAQHARHLARSTAAGPRRRREVRGGVATSGMMNDMNLSPVGMEQLSSSSVSNALPVSGSHLGLAASPSHSAIPAPEKKIFFQGLPVAIPNLGPSLSSLPSALSLMLPMGIGDRGVMCGLPERNYTLPPPPYPHLESSYFRTILPGILSYLADRPPPQYIHPNSINVDGNTALSITNSPSALDPYQANGNVGLELGVVSIDSRSVNTHGAQSLHPNDGHEVALDTTITMENVSRVTSPISTDGMAEELTMDGVAGDHSQIPNGSRSHEPLSVDSVGNNLTADTVGHGGVIPIHGSGLELPVVMETDHIANRVNGMSDSALSDSIHSVAMSTNSVSVALSTSHNLASLESVSLHEVGLSLEPVAVSSITQEVAMGTGCTLCDRAYPSDCPDHGPVTFVPDTPIESRARLSLPKQLVLRPSIVGTEVGVWTAETIPVRTCFGPLIGQQSHSMEIYHNGVLEFCIITTDENECNWMMFVRKARNREEQNLVAYPHDGKIYFCTSQDIPPENELLFYYSRDYAQQIGVPEHPDVHLCNCGKECNSYSEFKAHLTSHIHSHLPGQGHSSSQGPSHSKERKWKCSMCPQAFISPSKLHVHFMGHMGMKPHKCDFCSKAFSDPSNLRTHLKIHTGQKNYRCTLCDKSFTQKAHLESHMVIHTGEKNLKCDYCDKLFMRRQDLKQHVLIHTQERQIKCPKCDKLFLRTNHLKKHLNSHEGKRDYVCEKCTKAYLTKYHLTRHLKTCKGPTSSSSAQEEEDDDSEEDDLTDSVRSDDCRMSSAIYSADEPLPTHK</sequence>
<dbReference type="InterPro" id="IPR041493">
    <property type="entry name" value="PRDM4_Znf"/>
</dbReference>
<accession>A0AAW0HDD7</accession>
<protein>
    <recommendedName>
        <fullName evidence="16">PR domain zinc finger protein 4</fullName>
    </recommendedName>
</protein>
<dbReference type="CDD" id="cd19189">
    <property type="entry name" value="PR-SET_PRDM4"/>
    <property type="match status" value="1"/>
</dbReference>
<keyword evidence="4 10" id="KW-0863">Zinc-finger</keyword>
<feature type="domain" description="C2H2-type" evidence="12">
    <location>
        <begin position="663"/>
        <end position="690"/>
    </location>
</feature>
<evidence type="ECO:0000256" key="4">
    <source>
        <dbReference type="ARBA" id="ARBA00022771"/>
    </source>
</evidence>
<dbReference type="Pfam" id="PF00096">
    <property type="entry name" value="zf-C2H2"/>
    <property type="match status" value="3"/>
</dbReference>
<organism evidence="14 15">
    <name type="scientific">Myodes glareolus</name>
    <name type="common">Bank vole</name>
    <name type="synonym">Clethrionomys glareolus</name>
    <dbReference type="NCBI Taxonomy" id="447135"/>
    <lineage>
        <taxon>Eukaryota</taxon>
        <taxon>Metazoa</taxon>
        <taxon>Chordata</taxon>
        <taxon>Craniata</taxon>
        <taxon>Vertebrata</taxon>
        <taxon>Euteleostomi</taxon>
        <taxon>Mammalia</taxon>
        <taxon>Eutheria</taxon>
        <taxon>Euarchontoglires</taxon>
        <taxon>Glires</taxon>
        <taxon>Rodentia</taxon>
        <taxon>Myomorpha</taxon>
        <taxon>Muroidea</taxon>
        <taxon>Cricetidae</taxon>
        <taxon>Arvicolinae</taxon>
        <taxon>Myodes</taxon>
    </lineage>
</organism>
<feature type="compositionally biased region" description="Low complexity" evidence="11">
    <location>
        <begin position="22"/>
        <end position="34"/>
    </location>
</feature>
<evidence type="ECO:0000256" key="6">
    <source>
        <dbReference type="ARBA" id="ARBA00023015"/>
    </source>
</evidence>
<evidence type="ECO:0000256" key="8">
    <source>
        <dbReference type="ARBA" id="ARBA00023163"/>
    </source>
</evidence>
<dbReference type="PROSITE" id="PS50280">
    <property type="entry name" value="SET"/>
    <property type="match status" value="1"/>
</dbReference>
<evidence type="ECO:0000256" key="10">
    <source>
        <dbReference type="PROSITE-ProRule" id="PRU00042"/>
    </source>
</evidence>
<feature type="domain" description="C2H2-type" evidence="12">
    <location>
        <begin position="607"/>
        <end position="634"/>
    </location>
</feature>
<evidence type="ECO:0000256" key="1">
    <source>
        <dbReference type="ARBA" id="ARBA00004123"/>
    </source>
</evidence>
<keyword evidence="9" id="KW-0539">Nucleus</keyword>
<dbReference type="PROSITE" id="PS00028">
    <property type="entry name" value="ZINC_FINGER_C2H2_1"/>
    <property type="match status" value="5"/>
</dbReference>
<evidence type="ECO:0000256" key="7">
    <source>
        <dbReference type="ARBA" id="ARBA00023125"/>
    </source>
</evidence>
<dbReference type="InterPro" id="IPR013087">
    <property type="entry name" value="Znf_C2H2_type"/>
</dbReference>
<evidence type="ECO:0000256" key="3">
    <source>
        <dbReference type="ARBA" id="ARBA00022737"/>
    </source>
</evidence>
<evidence type="ECO:0000256" key="11">
    <source>
        <dbReference type="SAM" id="MobiDB-lite"/>
    </source>
</evidence>
<feature type="domain" description="C2H2-type" evidence="12">
    <location>
        <begin position="719"/>
        <end position="746"/>
    </location>
</feature>
<dbReference type="GO" id="GO:0000981">
    <property type="term" value="F:DNA-binding transcription factor activity, RNA polymerase II-specific"/>
    <property type="evidence" value="ECO:0007669"/>
    <property type="project" value="TreeGrafter"/>
</dbReference>
<dbReference type="InterPro" id="IPR001214">
    <property type="entry name" value="SET_dom"/>
</dbReference>
<feature type="domain" description="C2H2-type" evidence="12">
    <location>
        <begin position="747"/>
        <end position="774"/>
    </location>
</feature>
<evidence type="ECO:0000259" key="13">
    <source>
        <dbReference type="PROSITE" id="PS50280"/>
    </source>
</evidence>